<organism evidence="1 2">
    <name type="scientific">Saccharolobus solfataricus</name>
    <name type="common">Sulfolobus solfataricus</name>
    <dbReference type="NCBI Taxonomy" id="2287"/>
    <lineage>
        <taxon>Archaea</taxon>
        <taxon>Thermoproteota</taxon>
        <taxon>Thermoprotei</taxon>
        <taxon>Sulfolobales</taxon>
        <taxon>Sulfolobaceae</taxon>
        <taxon>Saccharolobus</taxon>
    </lineage>
</organism>
<dbReference type="Proteomes" id="UP000076770">
    <property type="component" value="Chromosome i"/>
</dbReference>
<dbReference type="PATRIC" id="fig|2287.6.peg.1689"/>
<gene>
    <name evidence="1" type="ORF">SSOP1_0530</name>
</gene>
<proteinExistence type="predicted"/>
<evidence type="ECO:0000313" key="2">
    <source>
        <dbReference type="Proteomes" id="UP000076770"/>
    </source>
</evidence>
<evidence type="ECO:0000313" key="1">
    <source>
        <dbReference type="EMBL" id="SAI84085.1"/>
    </source>
</evidence>
<dbReference type="AlphaFoldDB" id="A0A0E3K0S7"/>
<dbReference type="EMBL" id="LT549890">
    <property type="protein sequence ID" value="SAI84085.1"/>
    <property type="molecule type" value="Genomic_DNA"/>
</dbReference>
<accession>A0A0E3K0S7</accession>
<name>A0A0E3K0S7_SACSO</name>
<protein>
    <submittedName>
        <fullName evidence="1">Uncharacterized protein</fullName>
    </submittedName>
</protein>
<reference evidence="2" key="1">
    <citation type="submission" date="2016-04" db="EMBL/GenBank/DDBJ databases">
        <authorList>
            <person name="Shah S.A."/>
            <person name="Garrett R.A."/>
        </authorList>
    </citation>
    <scope>NUCLEOTIDE SEQUENCE [LARGE SCALE GENOMIC DNA]</scope>
    <source>
        <strain evidence="2">ATCC 35091 / DSM 1616 / JCM 8930 / NBRC 15331 / P1</strain>
    </source>
</reference>
<dbReference type="GeneID" id="59167357"/>
<dbReference type="RefSeq" id="WP_009991032.1">
    <property type="nucleotide sequence ID" value="NZ_CP011055.2"/>
</dbReference>
<sequence length="56" mass="6681">MTTPIKVMRKYYAIDYNRRIVAEADSEEEIDRIMEKKGYKKGTYDILVSIKYVESQ</sequence>